<keyword evidence="2" id="KW-1185">Reference proteome</keyword>
<dbReference type="Proteomes" id="UP001732700">
    <property type="component" value="Chromosome 6C"/>
</dbReference>
<evidence type="ECO:0000313" key="2">
    <source>
        <dbReference type="Proteomes" id="UP001732700"/>
    </source>
</evidence>
<protein>
    <submittedName>
        <fullName evidence="1">Uncharacterized protein</fullName>
    </submittedName>
</protein>
<dbReference type="EnsemblPlants" id="AVESA.00010b.r2.6CG1081900.1">
    <property type="protein sequence ID" value="AVESA.00010b.r2.6CG1081900.1.CDS"/>
    <property type="gene ID" value="AVESA.00010b.r2.6CG1081900"/>
</dbReference>
<evidence type="ECO:0000313" key="1">
    <source>
        <dbReference type="EnsemblPlants" id="AVESA.00010b.r2.6CG1081900.1.CDS"/>
    </source>
</evidence>
<organism evidence="1 2">
    <name type="scientific">Avena sativa</name>
    <name type="common">Oat</name>
    <dbReference type="NCBI Taxonomy" id="4498"/>
    <lineage>
        <taxon>Eukaryota</taxon>
        <taxon>Viridiplantae</taxon>
        <taxon>Streptophyta</taxon>
        <taxon>Embryophyta</taxon>
        <taxon>Tracheophyta</taxon>
        <taxon>Spermatophyta</taxon>
        <taxon>Magnoliopsida</taxon>
        <taxon>Liliopsida</taxon>
        <taxon>Poales</taxon>
        <taxon>Poaceae</taxon>
        <taxon>BOP clade</taxon>
        <taxon>Pooideae</taxon>
        <taxon>Poodae</taxon>
        <taxon>Poeae</taxon>
        <taxon>Poeae Chloroplast Group 1 (Aveneae type)</taxon>
        <taxon>Aveninae</taxon>
        <taxon>Avena</taxon>
    </lineage>
</organism>
<sequence>MTREVSFFVLVLFVVSFNHVVASSATSSNYEHSRRLLDHIQVSSFNSSFKVTRTGSKLRASSNQGVDLIGHYCGYRSSEAAYAGAIATMDVYAFPNLRKGELIAAQIWVADNNKKNQVIAGWEVHPERYGDSKTHFYTYWMSDRKDGCSNLRCAGFVPVNLATITPGDTLEPSSGQTSITLKIFKSQEDGHWWLHFGHDINSLNPVGYWPKTLLVNMQDHAGSIVWGGTTGSYNEQISPPMGSGQWPGSNSAASFQNVQYVDVSGQGYDPPGDSLHAIETHRKCYQTGVFRLEVQGNMFYYGGPGGCTT</sequence>
<accession>A0ACD5YX61</accession>
<proteinExistence type="predicted"/>
<name>A0ACD5YX61_AVESA</name>
<reference evidence="1" key="2">
    <citation type="submission" date="2025-09" db="UniProtKB">
        <authorList>
            <consortium name="EnsemblPlants"/>
        </authorList>
    </citation>
    <scope>IDENTIFICATION</scope>
</reference>
<reference evidence="1" key="1">
    <citation type="submission" date="2021-05" db="EMBL/GenBank/DDBJ databases">
        <authorList>
            <person name="Scholz U."/>
            <person name="Mascher M."/>
            <person name="Fiebig A."/>
        </authorList>
    </citation>
    <scope>NUCLEOTIDE SEQUENCE [LARGE SCALE GENOMIC DNA]</scope>
</reference>